<dbReference type="PANTHER" id="PTHR10528">
    <property type="entry name" value="AF4/FMR2 FAMILY MEMBER"/>
    <property type="match status" value="1"/>
</dbReference>
<dbReference type="EMBL" id="RHFK02000013">
    <property type="protein sequence ID" value="TWW66452.1"/>
    <property type="molecule type" value="Genomic_DNA"/>
</dbReference>
<dbReference type="Pfam" id="PF18875">
    <property type="entry name" value="AF4_int"/>
    <property type="match status" value="1"/>
</dbReference>
<evidence type="ECO:0000256" key="4">
    <source>
        <dbReference type="ARBA" id="ARBA00023242"/>
    </source>
</evidence>
<feature type="compositionally biased region" description="Polar residues" evidence="5">
    <location>
        <begin position="419"/>
        <end position="437"/>
    </location>
</feature>
<name>A0A5C6NFY6_9TELE</name>
<dbReference type="AlphaFoldDB" id="A0A5C6NFY6"/>
<feature type="compositionally biased region" description="Pro residues" evidence="5">
    <location>
        <begin position="689"/>
        <end position="703"/>
    </location>
</feature>
<protein>
    <submittedName>
        <fullName evidence="7">AF4/FMR2 family member 1 ALL1-fused gene from chromosome 4 protein</fullName>
    </submittedName>
</protein>
<comment type="similarity">
    <text evidence="2">Belongs to the AF4 family.</text>
</comment>
<feature type="compositionally biased region" description="Polar residues" evidence="5">
    <location>
        <begin position="248"/>
        <end position="260"/>
    </location>
</feature>
<sequence>MTTNFGCCERRIMASQPSQYNEERNLLRLRAWEQRNQETSQAKEQENVPLFGEPYKTNKGDELSSLIQRMLGSYEDVNNPNPTVTEPLRIPTYAAFSQLDQGQKSLDSQARPPFHNQAISCQSQKAPTSNGCPPQPSRTSGPASSPDRRGSSSTFSNVSLNHSQLSRMVHCHQKSEAHLRERTGLAQEVCSQSPTKSLSLQCPRDLANTCTNKDTCDRLPRLSSSECPGSGDVSTPIPRDPTKDAPLPQTNKGNTLPSQTFPSLLCKQPSVVMTQKPTAYVRPMDGQDQVVNESPELKPSPQPYVPLPELINKSHLDKEKKLPPYLEIRPNEAHCVEDILRDGHRTLSRLTFVSLTFRNTHSVKCSLQEMTCFWPPILTAVNSPNTGEPSKSPFQPKGAEHVSSHPGQTVIPEKCDTSPADSSQHLQIPTQQSSSCSVKAAHSRGLESPSSSDSESSSRSDSDGESAIEEPPQCPGSSSMKAEQCSSPAAKHVDWQLGNWIPSSKQNSHAEGHCDTRGSDSPRPPQSVTEVVEPSWESKPQQEFTKSAGKPHTYSERHQDHYKQADNPPAPPSSSGVTSCSHKHSCPTNTSTSAKAGSIQPPACVKCEKVGAVLDKDPCFTVRPKVKTKMAPSRKNKDRCETKKDNKRTSKHASHDKLKAGSESEVALVLYGHCPSCGVQYPNSCPCPTHSPPQPDQLSPAPPIRISCSKSNSDVVLQKGTKVPPKTTQKHLEKTPQSSRNSHRFPRSLLVKIDLSLLSKVPQISRNHRESLSKTKRSSAVKQHDGKSSEASTAQKLGKSSEKSNNVKVDNKVVPRKKPRLENKNTSSSHASVKLETIRSSAEDREIKKAKKTPVPQQQHPTAKQASKDKRASAGFPKTNKESCKHKAKDSRKHKRSSGKRTEPLPPSDKKTTKSSISAEPSGKALTQRPLLRPEDRQYPVKHYIKEAKKLKHKADAESDKLCKAFSYVDAAMYFVESGIAMEKDPQISMSSYTMFAETVELLKFVLKLKNSVDASAPSSEKDFIVLCLKCQSLLHMAMFRHKQRTAIKYSKTLTDHFSNAPQRTQSPLVMTPNIRGTPSPMPSLPSPAPTSSGSSSNHSVDAINAFVSVPQVIEQVAFSYVNITSLFLRAHEIWEKAEELARKGSGKVVGRGFETKPVDRAGHSSGPLEPDVQHDLYGAIHTAGCRLAEAGLPKGKLSINLLLLAEEENPPPICLSILNGSPHSGTVAISLTLTGH</sequence>
<feature type="compositionally biased region" description="Polar residues" evidence="5">
    <location>
        <begin position="120"/>
        <end position="143"/>
    </location>
</feature>
<keyword evidence="8" id="KW-1185">Reference proteome</keyword>
<dbReference type="GO" id="GO:0010468">
    <property type="term" value="P:regulation of gene expression"/>
    <property type="evidence" value="ECO:0007669"/>
    <property type="project" value="InterPro"/>
</dbReference>
<reference evidence="7 8" key="1">
    <citation type="submission" date="2019-04" db="EMBL/GenBank/DDBJ databases">
        <title>Chromosome genome assembly for Takifugu flavidus.</title>
        <authorList>
            <person name="Xiao S."/>
        </authorList>
    </citation>
    <scope>NUCLEOTIDE SEQUENCE [LARGE SCALE GENOMIC DNA]</scope>
    <source>
        <strain evidence="7">HTHZ2018</strain>
        <tissue evidence="7">Muscle</tissue>
    </source>
</reference>
<feature type="compositionally biased region" description="Polar residues" evidence="5">
    <location>
        <begin position="855"/>
        <end position="865"/>
    </location>
</feature>
<dbReference type="Pfam" id="PF18876">
    <property type="entry name" value="AFF4_CHD"/>
    <property type="match status" value="1"/>
</dbReference>
<keyword evidence="4" id="KW-0539">Nucleus</keyword>
<proteinExistence type="inferred from homology"/>
<evidence type="ECO:0000256" key="1">
    <source>
        <dbReference type="ARBA" id="ARBA00004123"/>
    </source>
</evidence>
<feature type="compositionally biased region" description="Basic and acidic residues" evidence="5">
    <location>
        <begin position="508"/>
        <end position="520"/>
    </location>
</feature>
<feature type="compositionally biased region" description="Polar residues" evidence="5">
    <location>
        <begin position="384"/>
        <end position="393"/>
    </location>
</feature>
<feature type="compositionally biased region" description="Polar residues" evidence="5">
    <location>
        <begin position="573"/>
        <end position="595"/>
    </location>
</feature>
<feature type="region of interest" description="Disordered" evidence="5">
    <location>
        <begin position="384"/>
        <end position="598"/>
    </location>
</feature>
<feature type="compositionally biased region" description="Basic residues" evidence="5">
    <location>
        <begin position="886"/>
        <end position="899"/>
    </location>
</feature>
<feature type="compositionally biased region" description="Basic residues" evidence="5">
    <location>
        <begin position="626"/>
        <end position="637"/>
    </location>
</feature>
<comment type="caution">
    <text evidence="7">The sequence shown here is derived from an EMBL/GenBank/DDBJ whole genome shotgun (WGS) entry which is preliminary data.</text>
</comment>
<feature type="region of interest" description="Disordered" evidence="5">
    <location>
        <begin position="626"/>
        <end position="660"/>
    </location>
</feature>
<dbReference type="PANTHER" id="PTHR10528:SF6">
    <property type="entry name" value="AF4_FMR2 FAMILY MEMBER 1"/>
    <property type="match status" value="1"/>
</dbReference>
<evidence type="ECO:0000259" key="6">
    <source>
        <dbReference type="Pfam" id="PF18876"/>
    </source>
</evidence>
<evidence type="ECO:0000313" key="7">
    <source>
        <dbReference type="EMBL" id="TWW66452.1"/>
    </source>
</evidence>
<dbReference type="Gene3D" id="6.10.250.2670">
    <property type="match status" value="1"/>
</dbReference>
<feature type="region of interest" description="Disordered" evidence="5">
    <location>
        <begin position="213"/>
        <end position="260"/>
    </location>
</feature>
<feature type="region of interest" description="Disordered" evidence="5">
    <location>
        <begin position="766"/>
        <end position="938"/>
    </location>
</feature>
<feature type="domain" description="AF4/FMR2 C-terminal homology" evidence="6">
    <location>
        <begin position="925"/>
        <end position="1146"/>
    </location>
</feature>
<comment type="subcellular location">
    <subcellularLocation>
        <location evidence="1">Nucleus</location>
    </subcellularLocation>
</comment>
<evidence type="ECO:0000256" key="5">
    <source>
        <dbReference type="SAM" id="MobiDB-lite"/>
    </source>
</evidence>
<evidence type="ECO:0000256" key="3">
    <source>
        <dbReference type="ARBA" id="ARBA00022553"/>
    </source>
</evidence>
<feature type="region of interest" description="Disordered" evidence="5">
    <location>
        <begin position="120"/>
        <end position="157"/>
    </location>
</feature>
<dbReference type="Proteomes" id="UP000324091">
    <property type="component" value="Chromosome 20"/>
</dbReference>
<feature type="compositionally biased region" description="Low complexity" evidence="5">
    <location>
        <begin position="446"/>
        <end position="455"/>
    </location>
</feature>
<evidence type="ECO:0000313" key="8">
    <source>
        <dbReference type="Proteomes" id="UP000324091"/>
    </source>
</evidence>
<feature type="compositionally biased region" description="Basic and acidic residues" evidence="5">
    <location>
        <begin position="900"/>
        <end position="912"/>
    </location>
</feature>
<dbReference type="InterPro" id="IPR043639">
    <property type="entry name" value="AF4_int"/>
</dbReference>
<accession>A0A5C6NFY6</accession>
<evidence type="ECO:0000256" key="2">
    <source>
        <dbReference type="ARBA" id="ARBA00007354"/>
    </source>
</evidence>
<dbReference type="InterPro" id="IPR043640">
    <property type="entry name" value="AF4/FMR2_CHD"/>
</dbReference>
<keyword evidence="3" id="KW-0597">Phosphoprotein</keyword>
<feature type="compositionally biased region" description="Polar residues" evidence="5">
    <location>
        <begin position="475"/>
        <end position="487"/>
    </location>
</feature>
<gene>
    <name evidence="7" type="ORF">D4764_20G0004840</name>
</gene>
<dbReference type="Pfam" id="PF05110">
    <property type="entry name" value="AF-4"/>
    <property type="match status" value="2"/>
</dbReference>
<dbReference type="GO" id="GO:0032783">
    <property type="term" value="C:super elongation complex"/>
    <property type="evidence" value="ECO:0007669"/>
    <property type="project" value="TreeGrafter"/>
</dbReference>
<feature type="compositionally biased region" description="Basic and acidic residues" evidence="5">
    <location>
        <begin position="638"/>
        <end position="660"/>
    </location>
</feature>
<dbReference type="InterPro" id="IPR007797">
    <property type="entry name" value="AF4/FMR2"/>
</dbReference>
<feature type="region of interest" description="Disordered" evidence="5">
    <location>
        <begin position="688"/>
        <end position="746"/>
    </location>
</feature>
<feature type="compositionally biased region" description="Basic and acidic residues" evidence="5">
    <location>
        <begin position="553"/>
        <end position="564"/>
    </location>
</feature>
<feature type="region of interest" description="Disordered" evidence="5">
    <location>
        <begin position="1061"/>
        <end position="1097"/>
    </location>
</feature>
<organism evidence="7 8">
    <name type="scientific">Takifugu flavidus</name>
    <name type="common">sansaifugu</name>
    <dbReference type="NCBI Taxonomy" id="433684"/>
    <lineage>
        <taxon>Eukaryota</taxon>
        <taxon>Metazoa</taxon>
        <taxon>Chordata</taxon>
        <taxon>Craniata</taxon>
        <taxon>Vertebrata</taxon>
        <taxon>Euteleostomi</taxon>
        <taxon>Actinopterygii</taxon>
        <taxon>Neopterygii</taxon>
        <taxon>Teleostei</taxon>
        <taxon>Neoteleostei</taxon>
        <taxon>Acanthomorphata</taxon>
        <taxon>Eupercaria</taxon>
        <taxon>Tetraodontiformes</taxon>
        <taxon>Tetradontoidea</taxon>
        <taxon>Tetraodontidae</taxon>
        <taxon>Takifugu</taxon>
    </lineage>
</organism>
<feature type="compositionally biased region" description="Pro residues" evidence="5">
    <location>
        <begin position="1080"/>
        <end position="1089"/>
    </location>
</feature>